<dbReference type="SUPFAM" id="SSF100895">
    <property type="entry name" value="Kazal-type serine protease inhibitors"/>
    <property type="match status" value="1"/>
</dbReference>
<feature type="domain" description="Kazal-like" evidence="2">
    <location>
        <begin position="36"/>
        <end position="96"/>
    </location>
</feature>
<dbReference type="Pfam" id="PF00050">
    <property type="entry name" value="Kazal_1"/>
    <property type="match status" value="1"/>
</dbReference>
<dbReference type="EMBL" id="JAHWGI010000070">
    <property type="protein sequence ID" value="KAK3908739.1"/>
    <property type="molecule type" value="Genomic_DNA"/>
</dbReference>
<dbReference type="InterPro" id="IPR036058">
    <property type="entry name" value="Kazal_dom_sf"/>
</dbReference>
<keyword evidence="3" id="KW-0722">Serine protease inhibitor</keyword>
<comment type="caution">
    <text evidence="3">The sequence shown here is derived from an EMBL/GenBank/DDBJ whole genome shotgun (WGS) entry which is preliminary data.</text>
</comment>
<reference evidence="3" key="1">
    <citation type="submission" date="2021-07" db="EMBL/GenBank/DDBJ databases">
        <authorList>
            <person name="Catto M.A."/>
            <person name="Jacobson A."/>
            <person name="Kennedy G."/>
            <person name="Labadie P."/>
            <person name="Hunt B.G."/>
            <person name="Srinivasan R."/>
        </authorList>
    </citation>
    <scope>NUCLEOTIDE SEQUENCE</scope>
    <source>
        <strain evidence="3">PL_HMW_Pooled</strain>
        <tissue evidence="3">Head</tissue>
    </source>
</reference>
<evidence type="ECO:0000256" key="1">
    <source>
        <dbReference type="SAM" id="SignalP"/>
    </source>
</evidence>
<name>A0AAE1GTC2_9NEOP</name>
<feature type="chain" id="PRO_5042176259" evidence="1">
    <location>
        <begin position="22"/>
        <end position="97"/>
    </location>
</feature>
<dbReference type="Gene3D" id="3.30.60.30">
    <property type="match status" value="1"/>
</dbReference>
<proteinExistence type="predicted"/>
<keyword evidence="1" id="KW-0732">Signal</keyword>
<evidence type="ECO:0000259" key="2">
    <source>
        <dbReference type="PROSITE" id="PS51465"/>
    </source>
</evidence>
<keyword evidence="4" id="KW-1185">Reference proteome</keyword>
<evidence type="ECO:0000313" key="4">
    <source>
        <dbReference type="Proteomes" id="UP001219518"/>
    </source>
</evidence>
<evidence type="ECO:0000313" key="3">
    <source>
        <dbReference type="EMBL" id="KAK3908739.1"/>
    </source>
</evidence>
<sequence>MASRFLLLAVLAVSAVCCCLAAPAPAPRAAPRPAPLDVTSACRCTREFNAVCGNDGQTYSNKCLLEPEDGEDGPLLTLSSVHHQRHRIAETQDCRSQ</sequence>
<dbReference type="PROSITE" id="PS51465">
    <property type="entry name" value="KAZAL_2"/>
    <property type="match status" value="1"/>
</dbReference>
<dbReference type="GO" id="GO:0004867">
    <property type="term" value="F:serine-type endopeptidase inhibitor activity"/>
    <property type="evidence" value="ECO:0007669"/>
    <property type="project" value="UniProtKB-KW"/>
</dbReference>
<protein>
    <submittedName>
        <fullName evidence="3">Serine protease inhibitor dipetalogastin</fullName>
    </submittedName>
</protein>
<dbReference type="AlphaFoldDB" id="A0AAE1GTC2"/>
<dbReference type="SMART" id="SM00280">
    <property type="entry name" value="KAZAL"/>
    <property type="match status" value="1"/>
</dbReference>
<dbReference type="InterPro" id="IPR002350">
    <property type="entry name" value="Kazal_dom"/>
</dbReference>
<reference evidence="3" key="2">
    <citation type="journal article" date="2023" name="BMC Genomics">
        <title>Pest status, molecular evolution, and epigenetic factors derived from the genome assembly of Frankliniella fusca, a thysanopteran phytovirus vector.</title>
        <authorList>
            <person name="Catto M.A."/>
            <person name="Labadie P.E."/>
            <person name="Jacobson A.L."/>
            <person name="Kennedy G.G."/>
            <person name="Srinivasan R."/>
            <person name="Hunt B.G."/>
        </authorList>
    </citation>
    <scope>NUCLEOTIDE SEQUENCE</scope>
    <source>
        <strain evidence="3">PL_HMW_Pooled</strain>
    </source>
</reference>
<gene>
    <name evidence="3" type="ORF">KUF71_000623</name>
</gene>
<organism evidence="3 4">
    <name type="scientific">Frankliniella fusca</name>
    <dbReference type="NCBI Taxonomy" id="407009"/>
    <lineage>
        <taxon>Eukaryota</taxon>
        <taxon>Metazoa</taxon>
        <taxon>Ecdysozoa</taxon>
        <taxon>Arthropoda</taxon>
        <taxon>Hexapoda</taxon>
        <taxon>Insecta</taxon>
        <taxon>Pterygota</taxon>
        <taxon>Neoptera</taxon>
        <taxon>Paraneoptera</taxon>
        <taxon>Thysanoptera</taxon>
        <taxon>Terebrantia</taxon>
        <taxon>Thripoidea</taxon>
        <taxon>Thripidae</taxon>
        <taxon>Frankliniella</taxon>
    </lineage>
</organism>
<keyword evidence="3" id="KW-0646">Protease inhibitor</keyword>
<feature type="signal peptide" evidence="1">
    <location>
        <begin position="1"/>
        <end position="21"/>
    </location>
</feature>
<accession>A0AAE1GTC2</accession>
<dbReference type="Proteomes" id="UP001219518">
    <property type="component" value="Unassembled WGS sequence"/>
</dbReference>